<dbReference type="InterPro" id="IPR041524">
    <property type="entry name" value="GH131_N"/>
</dbReference>
<proteinExistence type="predicted"/>
<dbReference type="PANTHER" id="PTHR34612">
    <property type="entry name" value="GH131_N DOMAIN-CONTAINING PROTEIN"/>
    <property type="match status" value="1"/>
</dbReference>
<dbReference type="EMBL" id="KK088463">
    <property type="protein sequence ID" value="EYE90279.1"/>
    <property type="molecule type" value="Genomic_DNA"/>
</dbReference>
<reference evidence="4" key="1">
    <citation type="journal article" date="2014" name="Nat. Commun.">
        <title>Genomic adaptations of the halophilic Dead Sea filamentous fungus Eurotium rubrum.</title>
        <authorList>
            <person name="Kis-Papo T."/>
            <person name="Weig A.R."/>
            <person name="Riley R."/>
            <person name="Persoh D."/>
            <person name="Salamov A."/>
            <person name="Sun H."/>
            <person name="Lipzen A."/>
            <person name="Wasser S.P."/>
            <person name="Rambold G."/>
            <person name="Grigoriev I.V."/>
            <person name="Nevo E."/>
        </authorList>
    </citation>
    <scope>NUCLEOTIDE SEQUENCE [LARGE SCALE GENOMIC DNA]</scope>
    <source>
        <strain evidence="4">CBS 135680</strain>
    </source>
</reference>
<gene>
    <name evidence="3" type="ORF">EURHEDRAFT_382098</name>
</gene>
<dbReference type="Gene3D" id="2.60.120.1160">
    <property type="match status" value="1"/>
</dbReference>
<dbReference type="GeneID" id="63694618"/>
<dbReference type="STRING" id="1388766.A0A017S0W9"/>
<feature type="chain" id="PRO_5001495627" description="Glycoside hydrolase 131 catalytic N-terminal domain-containing protein" evidence="1">
    <location>
        <begin position="21"/>
        <end position="242"/>
    </location>
</feature>
<dbReference type="Pfam" id="PF18271">
    <property type="entry name" value="GH131_N"/>
    <property type="match status" value="1"/>
</dbReference>
<evidence type="ECO:0000313" key="3">
    <source>
        <dbReference type="EMBL" id="EYE90279.1"/>
    </source>
</evidence>
<evidence type="ECO:0000256" key="1">
    <source>
        <dbReference type="SAM" id="SignalP"/>
    </source>
</evidence>
<evidence type="ECO:0000313" key="4">
    <source>
        <dbReference type="Proteomes" id="UP000019804"/>
    </source>
</evidence>
<dbReference type="HOGENOM" id="CLU_038296_0_0_1"/>
<sequence>MKLFLLTLPILAQCGEVVWDGRIDASTTLDHFDQWSWSNQIEPYQWYIHGDGKTSRYLGLSTDFKNPASDDGKGMKISIDQSSSWNGQPMLRSELIPQTTEDLGSGRLIYHFSLQARKKNAPQGDVEHQIAFFESHFTELKYTGNTLQWMADGKSHWSTKLQPGTWHNFAYDIDFDKQTVGLWASNGAQPLKKVVDNVSASASSNSQDWHVGELKTEKSGGREDWYWSGVYVEKAPVTKKIS</sequence>
<dbReference type="AlphaFoldDB" id="A0A017S0W9"/>
<feature type="domain" description="Glycoside hydrolase 131 catalytic N-terminal" evidence="2">
    <location>
        <begin position="17"/>
        <end position="235"/>
    </location>
</feature>
<accession>A0A017S0W9</accession>
<evidence type="ECO:0000259" key="2">
    <source>
        <dbReference type="Pfam" id="PF18271"/>
    </source>
</evidence>
<dbReference type="OrthoDB" id="120072at2759"/>
<keyword evidence="4" id="KW-1185">Reference proteome</keyword>
<name>A0A017S0W9_ASPRC</name>
<dbReference type="PANTHER" id="PTHR34612:SF6">
    <property type="entry name" value="GLYCOSIDE HYDROLASE 131 CATALYTIC N-TERMINAL DOMAIN-CONTAINING PROTEIN"/>
    <property type="match status" value="1"/>
</dbReference>
<dbReference type="Proteomes" id="UP000019804">
    <property type="component" value="Unassembled WGS sequence"/>
</dbReference>
<protein>
    <recommendedName>
        <fullName evidence="2">Glycoside hydrolase 131 catalytic N-terminal domain-containing protein</fullName>
    </recommendedName>
</protein>
<feature type="signal peptide" evidence="1">
    <location>
        <begin position="1"/>
        <end position="20"/>
    </location>
</feature>
<keyword evidence="1" id="KW-0732">Signal</keyword>
<organism evidence="3 4">
    <name type="scientific">Aspergillus ruber (strain CBS 135680)</name>
    <dbReference type="NCBI Taxonomy" id="1388766"/>
    <lineage>
        <taxon>Eukaryota</taxon>
        <taxon>Fungi</taxon>
        <taxon>Dikarya</taxon>
        <taxon>Ascomycota</taxon>
        <taxon>Pezizomycotina</taxon>
        <taxon>Eurotiomycetes</taxon>
        <taxon>Eurotiomycetidae</taxon>
        <taxon>Eurotiales</taxon>
        <taxon>Aspergillaceae</taxon>
        <taxon>Aspergillus</taxon>
        <taxon>Aspergillus subgen. Aspergillus</taxon>
    </lineage>
</organism>
<dbReference type="RefSeq" id="XP_040633969.1">
    <property type="nucleotide sequence ID" value="XM_040779494.1"/>
</dbReference>